<gene>
    <name evidence="2" type="ORF">ILEXP_LOCUS21907</name>
</gene>
<name>A0ABC8S8W7_9AQUA</name>
<accession>A0ABC8S8W7</accession>
<evidence type="ECO:0000313" key="2">
    <source>
        <dbReference type="EMBL" id="CAK9153619.1"/>
    </source>
</evidence>
<proteinExistence type="predicted"/>
<evidence type="ECO:0000313" key="3">
    <source>
        <dbReference type="Proteomes" id="UP001642360"/>
    </source>
</evidence>
<dbReference type="EMBL" id="CAUOFW020002425">
    <property type="protein sequence ID" value="CAK9153619.1"/>
    <property type="molecule type" value="Genomic_DNA"/>
</dbReference>
<comment type="caution">
    <text evidence="2">The sequence shown here is derived from an EMBL/GenBank/DDBJ whole genome shotgun (WGS) entry which is preliminary data.</text>
</comment>
<dbReference type="AlphaFoldDB" id="A0ABC8S8W7"/>
<evidence type="ECO:0000256" key="1">
    <source>
        <dbReference type="SAM" id="MobiDB-lite"/>
    </source>
</evidence>
<sequence length="158" mass="16470">MNEHGPTGQSPMAKHGRDPIGEHHGPASWESSYGCLGEPTSLARRVGKAATLRRRGCYGGQERGALGTIRGAPMALGGMFQALSASGEMPIVLDPTGEAPVALGVTGEAPMLPSKMQLAMGASCETYSNGLRSLPLGELLWASMGELHMQDIMGEDHG</sequence>
<keyword evidence="3" id="KW-1185">Reference proteome</keyword>
<feature type="compositionally biased region" description="Basic and acidic residues" evidence="1">
    <location>
        <begin position="15"/>
        <end position="25"/>
    </location>
</feature>
<reference evidence="2 3" key="1">
    <citation type="submission" date="2024-02" db="EMBL/GenBank/DDBJ databases">
        <authorList>
            <person name="Vignale AGUSTIN F."/>
            <person name="Sosa J E."/>
            <person name="Modenutti C."/>
        </authorList>
    </citation>
    <scope>NUCLEOTIDE SEQUENCE [LARGE SCALE GENOMIC DNA]</scope>
</reference>
<organism evidence="2 3">
    <name type="scientific">Ilex paraguariensis</name>
    <name type="common">yerba mate</name>
    <dbReference type="NCBI Taxonomy" id="185542"/>
    <lineage>
        <taxon>Eukaryota</taxon>
        <taxon>Viridiplantae</taxon>
        <taxon>Streptophyta</taxon>
        <taxon>Embryophyta</taxon>
        <taxon>Tracheophyta</taxon>
        <taxon>Spermatophyta</taxon>
        <taxon>Magnoliopsida</taxon>
        <taxon>eudicotyledons</taxon>
        <taxon>Gunneridae</taxon>
        <taxon>Pentapetalae</taxon>
        <taxon>asterids</taxon>
        <taxon>campanulids</taxon>
        <taxon>Aquifoliales</taxon>
        <taxon>Aquifoliaceae</taxon>
        <taxon>Ilex</taxon>
    </lineage>
</organism>
<feature type="region of interest" description="Disordered" evidence="1">
    <location>
        <begin position="1"/>
        <end position="34"/>
    </location>
</feature>
<dbReference type="Proteomes" id="UP001642360">
    <property type="component" value="Unassembled WGS sequence"/>
</dbReference>
<protein>
    <submittedName>
        <fullName evidence="2">Uncharacterized protein</fullName>
    </submittedName>
</protein>